<evidence type="ECO:0000313" key="2">
    <source>
        <dbReference type="Proteomes" id="UP001165190"/>
    </source>
</evidence>
<comment type="caution">
    <text evidence="1">The sequence shown here is derived from an EMBL/GenBank/DDBJ whole genome shotgun (WGS) entry which is preliminary data.</text>
</comment>
<sequence>MDLLCKEINGTMRRAGHRPLVLSGNKLRSVLVCVCNIYHSLMGPHSKPKIKENQMANKPQFIDNKALFGFAKVLLLDFQSGCWHSF</sequence>
<evidence type="ECO:0000313" key="1">
    <source>
        <dbReference type="EMBL" id="GMI89427.1"/>
    </source>
</evidence>
<dbReference type="Proteomes" id="UP001165190">
    <property type="component" value="Unassembled WGS sequence"/>
</dbReference>
<dbReference type="AlphaFoldDB" id="A0A9W7I5I4"/>
<name>A0A9W7I5I4_HIBTR</name>
<reference evidence="1" key="1">
    <citation type="submission" date="2023-05" db="EMBL/GenBank/DDBJ databases">
        <title>Genome and transcriptome analyses reveal genes involved in the formation of fine ridges on petal epidermal cells in Hibiscus trionum.</title>
        <authorList>
            <person name="Koshimizu S."/>
            <person name="Masuda S."/>
            <person name="Ishii T."/>
            <person name="Shirasu K."/>
            <person name="Hoshino A."/>
            <person name="Arita M."/>
        </authorList>
    </citation>
    <scope>NUCLEOTIDE SEQUENCE</scope>
    <source>
        <strain evidence="1">Hamamatsu line</strain>
    </source>
</reference>
<gene>
    <name evidence="1" type="ORF">HRI_002612000</name>
</gene>
<organism evidence="1 2">
    <name type="scientific">Hibiscus trionum</name>
    <name type="common">Flower of an hour</name>
    <dbReference type="NCBI Taxonomy" id="183268"/>
    <lineage>
        <taxon>Eukaryota</taxon>
        <taxon>Viridiplantae</taxon>
        <taxon>Streptophyta</taxon>
        <taxon>Embryophyta</taxon>
        <taxon>Tracheophyta</taxon>
        <taxon>Spermatophyta</taxon>
        <taxon>Magnoliopsida</taxon>
        <taxon>eudicotyledons</taxon>
        <taxon>Gunneridae</taxon>
        <taxon>Pentapetalae</taxon>
        <taxon>rosids</taxon>
        <taxon>malvids</taxon>
        <taxon>Malvales</taxon>
        <taxon>Malvaceae</taxon>
        <taxon>Malvoideae</taxon>
        <taxon>Hibiscus</taxon>
    </lineage>
</organism>
<dbReference type="EMBL" id="BSYR01000022">
    <property type="protein sequence ID" value="GMI89427.1"/>
    <property type="molecule type" value="Genomic_DNA"/>
</dbReference>
<protein>
    <submittedName>
        <fullName evidence="1">Uncharacterized protein</fullName>
    </submittedName>
</protein>
<proteinExistence type="predicted"/>
<keyword evidence="2" id="KW-1185">Reference proteome</keyword>
<accession>A0A9W7I5I4</accession>